<accession>A0A4R1RZZ6</accession>
<evidence type="ECO:0000256" key="5">
    <source>
        <dbReference type="ARBA" id="ARBA00022801"/>
    </source>
</evidence>
<proteinExistence type="inferred from homology"/>
<dbReference type="GO" id="GO:0046872">
    <property type="term" value="F:metal ion binding"/>
    <property type="evidence" value="ECO:0007669"/>
    <property type="project" value="UniProtKB-KW"/>
</dbReference>
<dbReference type="InterPro" id="IPR010182">
    <property type="entry name" value="ArgE/DapE"/>
</dbReference>
<dbReference type="EMBL" id="SLUN01000006">
    <property type="protein sequence ID" value="TCL72376.1"/>
    <property type="molecule type" value="Genomic_DNA"/>
</dbReference>
<evidence type="ECO:0000256" key="7">
    <source>
        <dbReference type="ARBA" id="ARBA00023285"/>
    </source>
</evidence>
<dbReference type="InterPro" id="IPR036264">
    <property type="entry name" value="Bact_exopeptidase_dim_dom"/>
</dbReference>
<dbReference type="NCBIfam" id="TIGR01910">
    <property type="entry name" value="DapE-ArgE"/>
    <property type="match status" value="1"/>
</dbReference>
<evidence type="ECO:0000256" key="3">
    <source>
        <dbReference type="ARBA" id="ARBA00006247"/>
    </source>
</evidence>
<evidence type="ECO:0000256" key="1">
    <source>
        <dbReference type="ARBA" id="ARBA00001941"/>
    </source>
</evidence>
<evidence type="ECO:0000256" key="4">
    <source>
        <dbReference type="ARBA" id="ARBA00022723"/>
    </source>
</evidence>
<dbReference type="AlphaFoldDB" id="A0A4R1RZZ6"/>
<keyword evidence="7" id="KW-0170">Cobalt</keyword>
<comment type="cofactor">
    <cofactor evidence="2">
        <name>Zn(2+)</name>
        <dbReference type="ChEBI" id="CHEBI:29105"/>
    </cofactor>
</comment>
<sequence length="383" mass="41159">MIDKAMSVTQLTEELIRIDSATPPGDVGGVVQIIRQFSSLNGAAIELQEVEQGKENCIVTFDFGPGKTLLLNSHMDVNNPSGQQWSFNPLQPFQKDGKLYGLGSCDTKGSLAAMLIAVQRVIDNPVNVRGRLLFTTVMGEEAGGIGAFHMVQKGIAADGAVVGEPTGLEICTAHKGTYIRRFVFKGKAAHSANSHRGINAIHHAARFAASYSELQTALDQHPHPILGPANASVTLIGGGTRQNAIPESCFVVCDRRLIPAEDSHKADREVAAILERLTRDLPELNCKTVEVLASTVPSQTATDQEIVQVALKAASEVRGIESQPQGFNAGCDMSKFVTVAHIPTVICGPGSLQQAHTPDEFVEIEQLHQAVAVYERIIRGFLR</sequence>
<evidence type="ECO:0000256" key="6">
    <source>
        <dbReference type="ARBA" id="ARBA00022833"/>
    </source>
</evidence>
<feature type="domain" description="Peptidase M20 dimerisation" evidence="8">
    <location>
        <begin position="173"/>
        <end position="277"/>
    </location>
</feature>
<comment type="caution">
    <text evidence="9">The sequence shown here is derived from an EMBL/GenBank/DDBJ whole genome shotgun (WGS) entry which is preliminary data.</text>
</comment>
<dbReference type="InterPro" id="IPR011650">
    <property type="entry name" value="Peptidase_M20_dimer"/>
</dbReference>
<dbReference type="OrthoDB" id="9792335at2"/>
<evidence type="ECO:0000313" key="9">
    <source>
        <dbReference type="EMBL" id="TCL72376.1"/>
    </source>
</evidence>
<dbReference type="PANTHER" id="PTHR43808">
    <property type="entry name" value="ACETYLORNITHINE DEACETYLASE"/>
    <property type="match status" value="1"/>
</dbReference>
<comment type="cofactor">
    <cofactor evidence="1">
        <name>Co(2+)</name>
        <dbReference type="ChEBI" id="CHEBI:48828"/>
    </cofactor>
</comment>
<keyword evidence="10" id="KW-1185">Reference proteome</keyword>
<dbReference type="SUPFAM" id="SSF53187">
    <property type="entry name" value="Zn-dependent exopeptidases"/>
    <property type="match status" value="1"/>
</dbReference>
<dbReference type="CDD" id="cd08659">
    <property type="entry name" value="M20_ArgE_DapE-like"/>
    <property type="match status" value="1"/>
</dbReference>
<dbReference type="InterPro" id="IPR050072">
    <property type="entry name" value="Peptidase_M20A"/>
</dbReference>
<keyword evidence="6" id="KW-0862">Zinc</keyword>
<comment type="similarity">
    <text evidence="3">Belongs to the peptidase M20A family.</text>
</comment>
<reference evidence="9 10" key="1">
    <citation type="submission" date="2019-03" db="EMBL/GenBank/DDBJ databases">
        <title>Genomic Encyclopedia of Type Strains, Phase IV (KMG-IV): sequencing the most valuable type-strain genomes for metagenomic binning, comparative biology and taxonomic classification.</title>
        <authorList>
            <person name="Goeker M."/>
        </authorList>
    </citation>
    <scope>NUCLEOTIDE SEQUENCE [LARGE SCALE GENOMIC DNA]</scope>
    <source>
        <strain evidence="9 10">LX-B</strain>
    </source>
</reference>
<evidence type="ECO:0000259" key="8">
    <source>
        <dbReference type="Pfam" id="PF07687"/>
    </source>
</evidence>
<dbReference type="InterPro" id="IPR002933">
    <property type="entry name" value="Peptidase_M20"/>
</dbReference>
<dbReference type="Pfam" id="PF01546">
    <property type="entry name" value="Peptidase_M20"/>
    <property type="match status" value="1"/>
</dbReference>
<name>A0A4R1RZZ6_HYDET</name>
<keyword evidence="4" id="KW-0479">Metal-binding</keyword>
<dbReference type="Pfam" id="PF07687">
    <property type="entry name" value="M20_dimer"/>
    <property type="match status" value="1"/>
</dbReference>
<dbReference type="GO" id="GO:0016787">
    <property type="term" value="F:hydrolase activity"/>
    <property type="evidence" value="ECO:0007669"/>
    <property type="project" value="UniProtKB-KW"/>
</dbReference>
<keyword evidence="5" id="KW-0378">Hydrolase</keyword>
<dbReference type="SUPFAM" id="SSF55031">
    <property type="entry name" value="Bacterial exopeptidase dimerisation domain"/>
    <property type="match status" value="1"/>
</dbReference>
<protein>
    <submittedName>
        <fullName evidence="9">Acetylornithine deacetylase/succinyl-diaminopimelate desuccinylase</fullName>
    </submittedName>
</protein>
<evidence type="ECO:0000256" key="2">
    <source>
        <dbReference type="ARBA" id="ARBA00001947"/>
    </source>
</evidence>
<dbReference type="Proteomes" id="UP000295008">
    <property type="component" value="Unassembled WGS sequence"/>
</dbReference>
<dbReference type="Gene3D" id="3.40.630.10">
    <property type="entry name" value="Zn peptidases"/>
    <property type="match status" value="1"/>
</dbReference>
<gene>
    <name evidence="9" type="ORF">EDC14_100686</name>
</gene>
<evidence type="ECO:0000313" key="10">
    <source>
        <dbReference type="Proteomes" id="UP000295008"/>
    </source>
</evidence>
<organism evidence="9 10">
    <name type="scientific">Hydrogenispora ethanolica</name>
    <dbReference type="NCBI Taxonomy" id="1082276"/>
    <lineage>
        <taxon>Bacteria</taxon>
        <taxon>Bacillati</taxon>
        <taxon>Bacillota</taxon>
        <taxon>Hydrogenispora</taxon>
    </lineage>
</organism>
<dbReference type="RefSeq" id="WP_132013587.1">
    <property type="nucleotide sequence ID" value="NZ_SLUN01000006.1"/>
</dbReference>
<dbReference type="Gene3D" id="3.30.70.360">
    <property type="match status" value="1"/>
</dbReference>